<dbReference type="AlphaFoldDB" id="A0A0C9XRQ8"/>
<dbReference type="HOGENOM" id="CLU_2015622_0_0_1"/>
<keyword evidence="3" id="KW-0949">S-adenosyl-L-methionine</keyword>
<protein>
    <submittedName>
        <fullName evidence="5">Uncharacterized protein</fullName>
    </submittedName>
</protein>
<keyword evidence="6" id="KW-1185">Reference proteome</keyword>
<keyword evidence="4" id="KW-0732">Signal</keyword>
<dbReference type="PANTHER" id="PTHR43712:SF2">
    <property type="entry name" value="O-METHYLTRANSFERASE CICE"/>
    <property type="match status" value="1"/>
</dbReference>
<keyword evidence="2" id="KW-0808">Transferase</keyword>
<dbReference type="InterPro" id="IPR036388">
    <property type="entry name" value="WH-like_DNA-bd_sf"/>
</dbReference>
<reference evidence="6" key="2">
    <citation type="submission" date="2015-01" db="EMBL/GenBank/DDBJ databases">
        <title>Evolutionary Origins and Diversification of the Mycorrhizal Mutualists.</title>
        <authorList>
            <consortium name="DOE Joint Genome Institute"/>
            <consortium name="Mycorrhizal Genomics Consortium"/>
            <person name="Kohler A."/>
            <person name="Kuo A."/>
            <person name="Nagy L.G."/>
            <person name="Floudas D."/>
            <person name="Copeland A."/>
            <person name="Barry K.W."/>
            <person name="Cichocki N."/>
            <person name="Veneault-Fourrey C."/>
            <person name="LaButti K."/>
            <person name="Lindquist E.A."/>
            <person name="Lipzen A."/>
            <person name="Lundell T."/>
            <person name="Morin E."/>
            <person name="Murat C."/>
            <person name="Riley R."/>
            <person name="Ohm R."/>
            <person name="Sun H."/>
            <person name="Tunlid A."/>
            <person name="Henrissat B."/>
            <person name="Grigoriev I.V."/>
            <person name="Hibbett D.S."/>
            <person name="Martin F."/>
        </authorList>
    </citation>
    <scope>NUCLEOTIDE SEQUENCE [LARGE SCALE GENOMIC DNA]</scope>
    <source>
        <strain evidence="6">LaAM-08-1</strain>
    </source>
</reference>
<evidence type="ECO:0000256" key="3">
    <source>
        <dbReference type="ARBA" id="ARBA00022691"/>
    </source>
</evidence>
<feature type="signal peptide" evidence="4">
    <location>
        <begin position="1"/>
        <end position="20"/>
    </location>
</feature>
<dbReference type="PANTHER" id="PTHR43712">
    <property type="entry name" value="PUTATIVE (AFU_ORTHOLOGUE AFUA_4G14580)-RELATED"/>
    <property type="match status" value="1"/>
</dbReference>
<sequence>MPPKISGSLLSALMAPIADATKVVDAPTRKELCTAIQTIDGAYAQLYASVVCPNHTVLIRFMGSYEPVCLRDPTDFKIADILQESPSNAGMHMSDIRRKAGIEERKLGRILRLLASNHIFWEG</sequence>
<name>A0A0C9XRQ8_9AGAR</name>
<dbReference type="EMBL" id="KN838546">
    <property type="protein sequence ID" value="KIK07696.1"/>
    <property type="molecule type" value="Genomic_DNA"/>
</dbReference>
<evidence type="ECO:0000313" key="6">
    <source>
        <dbReference type="Proteomes" id="UP000054477"/>
    </source>
</evidence>
<accession>A0A0C9XRQ8</accession>
<gene>
    <name evidence="5" type="ORF">K443DRAFT_170077</name>
</gene>
<dbReference type="GO" id="GO:0032259">
    <property type="term" value="P:methylation"/>
    <property type="evidence" value="ECO:0007669"/>
    <property type="project" value="UniProtKB-KW"/>
</dbReference>
<evidence type="ECO:0000256" key="1">
    <source>
        <dbReference type="ARBA" id="ARBA00022603"/>
    </source>
</evidence>
<dbReference type="GO" id="GO:0008168">
    <property type="term" value="F:methyltransferase activity"/>
    <property type="evidence" value="ECO:0007669"/>
    <property type="project" value="UniProtKB-KW"/>
</dbReference>
<evidence type="ECO:0000256" key="4">
    <source>
        <dbReference type="SAM" id="SignalP"/>
    </source>
</evidence>
<proteinExistence type="predicted"/>
<organism evidence="5 6">
    <name type="scientific">Laccaria amethystina LaAM-08-1</name>
    <dbReference type="NCBI Taxonomy" id="1095629"/>
    <lineage>
        <taxon>Eukaryota</taxon>
        <taxon>Fungi</taxon>
        <taxon>Dikarya</taxon>
        <taxon>Basidiomycota</taxon>
        <taxon>Agaricomycotina</taxon>
        <taxon>Agaricomycetes</taxon>
        <taxon>Agaricomycetidae</taxon>
        <taxon>Agaricales</taxon>
        <taxon>Agaricineae</taxon>
        <taxon>Hydnangiaceae</taxon>
        <taxon>Laccaria</taxon>
    </lineage>
</organism>
<keyword evidence="1" id="KW-0489">Methyltransferase</keyword>
<dbReference type="InterPro" id="IPR036390">
    <property type="entry name" value="WH_DNA-bd_sf"/>
</dbReference>
<dbReference type="Gene3D" id="1.10.10.10">
    <property type="entry name" value="Winged helix-like DNA-binding domain superfamily/Winged helix DNA-binding domain"/>
    <property type="match status" value="1"/>
</dbReference>
<dbReference type="SUPFAM" id="SSF46785">
    <property type="entry name" value="Winged helix' DNA-binding domain"/>
    <property type="match status" value="1"/>
</dbReference>
<feature type="chain" id="PRO_5002205928" evidence="4">
    <location>
        <begin position="21"/>
        <end position="123"/>
    </location>
</feature>
<evidence type="ECO:0000313" key="5">
    <source>
        <dbReference type="EMBL" id="KIK07696.1"/>
    </source>
</evidence>
<reference evidence="5 6" key="1">
    <citation type="submission" date="2014-04" db="EMBL/GenBank/DDBJ databases">
        <authorList>
            <consortium name="DOE Joint Genome Institute"/>
            <person name="Kuo A."/>
            <person name="Kohler A."/>
            <person name="Nagy L.G."/>
            <person name="Floudas D."/>
            <person name="Copeland A."/>
            <person name="Barry K.W."/>
            <person name="Cichocki N."/>
            <person name="Veneault-Fourrey C."/>
            <person name="LaButti K."/>
            <person name="Lindquist E.A."/>
            <person name="Lipzen A."/>
            <person name="Lundell T."/>
            <person name="Morin E."/>
            <person name="Murat C."/>
            <person name="Sun H."/>
            <person name="Tunlid A."/>
            <person name="Henrissat B."/>
            <person name="Grigoriev I.V."/>
            <person name="Hibbett D.S."/>
            <person name="Martin F."/>
            <person name="Nordberg H.P."/>
            <person name="Cantor M.N."/>
            <person name="Hua S.X."/>
        </authorList>
    </citation>
    <scope>NUCLEOTIDE SEQUENCE [LARGE SCALE GENOMIC DNA]</scope>
    <source>
        <strain evidence="5 6">LaAM-08-1</strain>
    </source>
</reference>
<dbReference type="Proteomes" id="UP000054477">
    <property type="component" value="Unassembled WGS sequence"/>
</dbReference>
<dbReference type="OrthoDB" id="3003952at2759"/>
<evidence type="ECO:0000256" key="2">
    <source>
        <dbReference type="ARBA" id="ARBA00022679"/>
    </source>
</evidence>